<name>A0ACC1QWY7_9HYPO</name>
<sequence>MQSGPADLDLRPTTALQNEAISTLFFHYMQGPATWYDLCDPQRHFAEIIPQLALQNELLFSAIIALSAVQRSRTSAKSLREVPGFYHERCVRLLIQLRDGDESLRDGTALSAACLLRSYEILNGNHRASSTHNKPTNPWAEDVDPNTHLQGAFSLASHEAAVAEAGGNELLAAGFWNYLREDITFSLFQGCPLKIDLVSIQAPTFRSGESHLHSISLILGDIINKICARQATEFEWRQCYNTLDQWLVSLPQRLFPFSTIHTATDVFPQIRFLQDYHASAMHYSLVASCILIANGPPSCEPDILNNNQFNRHESITLVDVLERVALDICGIAFTTNIPSVLVNAYGPISYCGKYIRDEGAQDELMRQLHASGKLTGWPVARLIDSLKSTWADA</sequence>
<dbReference type="Proteomes" id="UP001148737">
    <property type="component" value="Unassembled WGS sequence"/>
</dbReference>
<evidence type="ECO:0000313" key="1">
    <source>
        <dbReference type="EMBL" id="KAJ3494808.1"/>
    </source>
</evidence>
<reference evidence="1" key="1">
    <citation type="submission" date="2022-07" db="EMBL/GenBank/DDBJ databases">
        <title>Genome Sequence of Lecanicillium saksenae.</title>
        <authorList>
            <person name="Buettner E."/>
        </authorList>
    </citation>
    <scope>NUCLEOTIDE SEQUENCE</scope>
    <source>
        <strain evidence="1">VT-O1</strain>
    </source>
</reference>
<comment type="caution">
    <text evidence="1">The sequence shown here is derived from an EMBL/GenBank/DDBJ whole genome shotgun (WGS) entry which is preliminary data.</text>
</comment>
<organism evidence="1 2">
    <name type="scientific">Lecanicillium saksenae</name>
    <dbReference type="NCBI Taxonomy" id="468837"/>
    <lineage>
        <taxon>Eukaryota</taxon>
        <taxon>Fungi</taxon>
        <taxon>Dikarya</taxon>
        <taxon>Ascomycota</taxon>
        <taxon>Pezizomycotina</taxon>
        <taxon>Sordariomycetes</taxon>
        <taxon>Hypocreomycetidae</taxon>
        <taxon>Hypocreales</taxon>
        <taxon>Cordycipitaceae</taxon>
        <taxon>Lecanicillium</taxon>
    </lineage>
</organism>
<dbReference type="EMBL" id="JANAKD010000342">
    <property type="protein sequence ID" value="KAJ3494808.1"/>
    <property type="molecule type" value="Genomic_DNA"/>
</dbReference>
<protein>
    <submittedName>
        <fullName evidence="1">Uncharacterized protein</fullName>
    </submittedName>
</protein>
<gene>
    <name evidence="1" type="ORF">NLG97_g3835</name>
</gene>
<evidence type="ECO:0000313" key="2">
    <source>
        <dbReference type="Proteomes" id="UP001148737"/>
    </source>
</evidence>
<proteinExistence type="predicted"/>
<keyword evidence="2" id="KW-1185">Reference proteome</keyword>
<accession>A0ACC1QWY7</accession>